<keyword evidence="3" id="KW-1185">Reference proteome</keyword>
<dbReference type="EMBL" id="JBHSGU010000019">
    <property type="protein sequence ID" value="MFC4701634.1"/>
    <property type="molecule type" value="Genomic_DNA"/>
</dbReference>
<organism evidence="2 3">
    <name type="scientific">Glaciecola siphonariae</name>
    <dbReference type="NCBI Taxonomy" id="521012"/>
    <lineage>
        <taxon>Bacteria</taxon>
        <taxon>Pseudomonadati</taxon>
        <taxon>Pseudomonadota</taxon>
        <taxon>Gammaproteobacteria</taxon>
        <taxon>Alteromonadales</taxon>
        <taxon>Alteromonadaceae</taxon>
        <taxon>Glaciecola</taxon>
    </lineage>
</organism>
<evidence type="ECO:0000313" key="2">
    <source>
        <dbReference type="EMBL" id="MFC4701634.1"/>
    </source>
</evidence>
<accession>A0ABV9LZR2</accession>
<evidence type="ECO:0000313" key="3">
    <source>
        <dbReference type="Proteomes" id="UP001595897"/>
    </source>
</evidence>
<protein>
    <submittedName>
        <fullName evidence="2">Class GN sortase</fullName>
        <ecNumber evidence="2">3.4.22.-</ecNumber>
    </submittedName>
</protein>
<dbReference type="Proteomes" id="UP001595897">
    <property type="component" value="Unassembled WGS sequence"/>
</dbReference>
<dbReference type="GO" id="GO:0016787">
    <property type="term" value="F:hydrolase activity"/>
    <property type="evidence" value="ECO:0007669"/>
    <property type="project" value="UniProtKB-KW"/>
</dbReference>
<sequence length="211" mass="23645">MSMLNDMTMTDQVITRRKLIHAMKLATLLVFLSGIGFIANGTYTILKAELAQVLMHKAWMKGLYQGHAQAPWSWADTKVIGKIRYLEDEYFILSGESGRNLAFGPALMSASAPLDKQGNSVIAGHRDTHFSALKHLKTGDIIELEYIQSDLAHSAKRQYEVLQTMVLEQDRMDVLNGSDHALLTLITCYPFDSVLANPKNRYVIRAAAIYQ</sequence>
<dbReference type="InterPro" id="IPR005754">
    <property type="entry name" value="Sortase"/>
</dbReference>
<dbReference type="Pfam" id="PF04203">
    <property type="entry name" value="Sortase"/>
    <property type="match status" value="1"/>
</dbReference>
<dbReference type="SUPFAM" id="SSF63817">
    <property type="entry name" value="Sortase"/>
    <property type="match status" value="1"/>
</dbReference>
<dbReference type="CDD" id="cd05828">
    <property type="entry name" value="Sortase_D_1"/>
    <property type="match status" value="1"/>
</dbReference>
<dbReference type="NCBIfam" id="TIGR03784">
    <property type="entry name" value="marine_sortase"/>
    <property type="match status" value="1"/>
</dbReference>
<dbReference type="NCBIfam" id="TIGR01076">
    <property type="entry name" value="sortase_fam"/>
    <property type="match status" value="1"/>
</dbReference>
<proteinExistence type="predicted"/>
<dbReference type="InterPro" id="IPR041999">
    <property type="entry name" value="Sortase_D_1"/>
</dbReference>
<reference evidence="3" key="1">
    <citation type="journal article" date="2019" name="Int. J. Syst. Evol. Microbiol.">
        <title>The Global Catalogue of Microorganisms (GCM) 10K type strain sequencing project: providing services to taxonomists for standard genome sequencing and annotation.</title>
        <authorList>
            <consortium name="The Broad Institute Genomics Platform"/>
            <consortium name="The Broad Institute Genome Sequencing Center for Infectious Disease"/>
            <person name="Wu L."/>
            <person name="Ma J."/>
        </authorList>
    </citation>
    <scope>NUCLEOTIDE SEQUENCE [LARGE SCALE GENOMIC DNA]</scope>
    <source>
        <strain evidence="3">KACC 12507</strain>
    </source>
</reference>
<gene>
    <name evidence="2" type="ORF">ACFO4O_15875</name>
</gene>
<keyword evidence="1 2" id="KW-0378">Hydrolase</keyword>
<dbReference type="Gene3D" id="2.40.260.10">
    <property type="entry name" value="Sortase"/>
    <property type="match status" value="1"/>
</dbReference>
<dbReference type="InterPro" id="IPR023365">
    <property type="entry name" value="Sortase_dom-sf"/>
</dbReference>
<comment type="caution">
    <text evidence="2">The sequence shown here is derived from an EMBL/GenBank/DDBJ whole genome shotgun (WGS) entry which is preliminary data.</text>
</comment>
<name>A0ABV9LZR2_9ALTE</name>
<dbReference type="EC" id="3.4.22.-" evidence="2"/>
<dbReference type="RefSeq" id="WP_382410297.1">
    <property type="nucleotide sequence ID" value="NZ_JBHSGU010000019.1"/>
</dbReference>
<dbReference type="InterPro" id="IPR022445">
    <property type="entry name" value="Sortase_proteobact_type"/>
</dbReference>
<evidence type="ECO:0000256" key="1">
    <source>
        <dbReference type="ARBA" id="ARBA00022801"/>
    </source>
</evidence>